<dbReference type="SMART" id="SM00192">
    <property type="entry name" value="LDLa"/>
    <property type="match status" value="1"/>
</dbReference>
<dbReference type="SMART" id="SM00209">
    <property type="entry name" value="TSP1"/>
    <property type="match status" value="4"/>
</dbReference>
<dbReference type="InterPro" id="IPR000884">
    <property type="entry name" value="TSP1_rpt"/>
</dbReference>
<dbReference type="PROSITE" id="PS50092">
    <property type="entry name" value="TSP1"/>
    <property type="match status" value="4"/>
</dbReference>
<dbReference type="InterPro" id="IPR036055">
    <property type="entry name" value="LDL_receptor-like_sf"/>
</dbReference>
<dbReference type="CDD" id="cd00112">
    <property type="entry name" value="LDLa"/>
    <property type="match status" value="1"/>
</dbReference>
<organism evidence="6 7">
    <name type="scientific">Anabas testudineus</name>
    <name type="common">Climbing perch</name>
    <name type="synonym">Anthias testudineus</name>
    <dbReference type="NCBI Taxonomy" id="64144"/>
    <lineage>
        <taxon>Eukaryota</taxon>
        <taxon>Metazoa</taxon>
        <taxon>Chordata</taxon>
        <taxon>Craniata</taxon>
        <taxon>Vertebrata</taxon>
        <taxon>Euteleostomi</taxon>
        <taxon>Actinopterygii</taxon>
        <taxon>Neopterygii</taxon>
        <taxon>Teleostei</taxon>
        <taxon>Neoteleostei</taxon>
        <taxon>Acanthomorphata</taxon>
        <taxon>Anabantaria</taxon>
        <taxon>Anabantiformes</taxon>
        <taxon>Anabantoidei</taxon>
        <taxon>Anabantidae</taxon>
        <taxon>Anabas</taxon>
    </lineage>
</organism>
<reference evidence="6" key="3">
    <citation type="submission" date="2025-09" db="UniProtKB">
        <authorList>
            <consortium name="Ensembl"/>
        </authorList>
    </citation>
    <scope>IDENTIFICATION</scope>
</reference>
<keyword evidence="3 5" id="KW-1015">Disulfide bond</keyword>
<dbReference type="PANTHER" id="PTHR22906">
    <property type="entry name" value="PROPERDIN"/>
    <property type="match status" value="1"/>
</dbReference>
<dbReference type="InterPro" id="IPR036383">
    <property type="entry name" value="TSP1_rpt_sf"/>
</dbReference>
<evidence type="ECO:0008006" key="8">
    <source>
        <dbReference type="Google" id="ProtNLM"/>
    </source>
</evidence>
<dbReference type="InterPro" id="IPR052065">
    <property type="entry name" value="Compl_asym_regulator"/>
</dbReference>
<proteinExistence type="predicted"/>
<feature type="disulfide bond" evidence="5">
    <location>
        <begin position="39"/>
        <end position="57"/>
    </location>
</feature>
<dbReference type="InterPro" id="IPR002172">
    <property type="entry name" value="LDrepeatLR_classA_rpt"/>
</dbReference>
<dbReference type="SUPFAM" id="SSF82895">
    <property type="entry name" value="TSP-1 type 1 repeat"/>
    <property type="match status" value="4"/>
</dbReference>
<dbReference type="Pfam" id="PF00057">
    <property type="entry name" value="Ldl_recept_a"/>
    <property type="match status" value="1"/>
</dbReference>
<evidence type="ECO:0000256" key="5">
    <source>
        <dbReference type="PROSITE-ProRule" id="PRU00124"/>
    </source>
</evidence>
<reference evidence="6" key="1">
    <citation type="submission" date="2021-04" db="EMBL/GenBank/DDBJ databases">
        <authorList>
            <consortium name="Wellcome Sanger Institute Data Sharing"/>
        </authorList>
    </citation>
    <scope>NUCLEOTIDE SEQUENCE [LARGE SCALE GENOMIC DNA]</scope>
</reference>
<dbReference type="GeneTree" id="ENSGT00440000038972"/>
<name>A0A7N6FE26_ANATE</name>
<evidence type="ECO:0000256" key="1">
    <source>
        <dbReference type="ARBA" id="ARBA00022536"/>
    </source>
</evidence>
<keyword evidence="2" id="KW-0677">Repeat</keyword>
<evidence type="ECO:0000256" key="3">
    <source>
        <dbReference type="ARBA" id="ARBA00023157"/>
    </source>
</evidence>
<feature type="disulfide bond" evidence="5">
    <location>
        <begin position="51"/>
        <end position="66"/>
    </location>
</feature>
<dbReference type="InterPro" id="IPR023415">
    <property type="entry name" value="LDLR_class-A_CS"/>
</dbReference>
<dbReference type="FunFam" id="4.10.400.10:FF:000065">
    <property type="entry name" value="Transmembrane protease serine 7"/>
    <property type="match status" value="1"/>
</dbReference>
<dbReference type="FunFam" id="2.20.100.10:FF:000007">
    <property type="entry name" value="Thrombospondin 1"/>
    <property type="match status" value="1"/>
</dbReference>
<evidence type="ECO:0000313" key="6">
    <source>
        <dbReference type="Ensembl" id="ENSATEP00000054723.1"/>
    </source>
</evidence>
<keyword evidence="7" id="KW-1185">Reference proteome</keyword>
<feature type="disulfide bond" evidence="5">
    <location>
        <begin position="32"/>
        <end position="44"/>
    </location>
</feature>
<dbReference type="Pfam" id="PF00090">
    <property type="entry name" value="TSP_1"/>
    <property type="match status" value="4"/>
</dbReference>
<keyword evidence="4" id="KW-0325">Glycoprotein</keyword>
<dbReference type="PRINTS" id="PR01705">
    <property type="entry name" value="TSP1REPEAT"/>
</dbReference>
<evidence type="ECO:0000256" key="2">
    <source>
        <dbReference type="ARBA" id="ARBA00022737"/>
    </source>
</evidence>
<dbReference type="PROSITE" id="PS01209">
    <property type="entry name" value="LDLRA_1"/>
    <property type="match status" value="1"/>
</dbReference>
<accession>A0A7N6FE26</accession>
<reference evidence="6" key="2">
    <citation type="submission" date="2025-08" db="UniProtKB">
        <authorList>
            <consortium name="Ensembl"/>
        </authorList>
    </citation>
    <scope>IDENTIFICATION</scope>
</reference>
<dbReference type="Ensembl" id="ENSATET00000060497.1">
    <property type="protein sequence ID" value="ENSATEP00000054723.1"/>
    <property type="gene ID" value="ENSATEG00000028905.1"/>
</dbReference>
<dbReference type="Gene3D" id="4.10.400.10">
    <property type="entry name" value="Low-density Lipoprotein Receptor"/>
    <property type="match status" value="1"/>
</dbReference>
<protein>
    <recommendedName>
        <fullName evidence="8">Complement factor properdin</fullName>
    </recommendedName>
</protein>
<dbReference type="AlphaFoldDB" id="A0A7N6FE26"/>
<evidence type="ECO:0000313" key="7">
    <source>
        <dbReference type="Proteomes" id="UP000265040"/>
    </source>
</evidence>
<dbReference type="PANTHER" id="PTHR22906:SF21">
    <property type="entry name" value="SEMA DOMAIN-CONTAINING PROTEIN"/>
    <property type="match status" value="1"/>
</dbReference>
<sequence>MFFTVCQYYHVSLGATAKPLLTSQPHLLPSPCSPKQFHCDSGECVHLDRRCDLQKDCIDGSDEKDCGKSYFLDGHWSGWTEWSECDAQCGGGVKQRNRTCTKCPTSVCRDGQVTCDTSSCVASCQWSVWSSWSPCDVTCGLGLQQRGLMSLLFPCAVLLDGVWSKWTSWSECSKTCFSHVNEVGIRQRFRSCNYTKSTCDGDSEEQDCVLSVNGGWSAWTPWSQCSSECDSGVQTRERFCNSPSPQHGGSSCPGPQIQTKDCNSHPCSGFTCACTSLISSPVPLR</sequence>
<dbReference type="Proteomes" id="UP000265040">
    <property type="component" value="Chromosome 2"/>
</dbReference>
<keyword evidence="1" id="KW-0245">EGF-like domain</keyword>
<evidence type="ECO:0000256" key="4">
    <source>
        <dbReference type="ARBA" id="ARBA00023180"/>
    </source>
</evidence>
<dbReference type="SUPFAM" id="SSF57424">
    <property type="entry name" value="LDL receptor-like module"/>
    <property type="match status" value="1"/>
</dbReference>
<dbReference type="Gene3D" id="2.20.100.10">
    <property type="entry name" value="Thrombospondin type-1 (TSP1) repeat"/>
    <property type="match status" value="4"/>
</dbReference>
<dbReference type="PROSITE" id="PS50068">
    <property type="entry name" value="LDLRA_2"/>
    <property type="match status" value="1"/>
</dbReference>